<keyword evidence="2" id="KW-1133">Transmembrane helix</keyword>
<evidence type="ECO:0000256" key="1">
    <source>
        <dbReference type="SAM" id="MobiDB-lite"/>
    </source>
</evidence>
<feature type="compositionally biased region" description="Pro residues" evidence="1">
    <location>
        <begin position="129"/>
        <end position="140"/>
    </location>
</feature>
<feature type="compositionally biased region" description="Polar residues" evidence="1">
    <location>
        <begin position="110"/>
        <end position="125"/>
    </location>
</feature>
<evidence type="ECO:0000313" key="3">
    <source>
        <dbReference type="EMBL" id="MEV0969318.1"/>
    </source>
</evidence>
<keyword evidence="2" id="KW-0812">Transmembrane</keyword>
<feature type="region of interest" description="Disordered" evidence="1">
    <location>
        <begin position="82"/>
        <end position="225"/>
    </location>
</feature>
<dbReference type="EMBL" id="JBFALK010000005">
    <property type="protein sequence ID" value="MEV0969318.1"/>
    <property type="molecule type" value="Genomic_DNA"/>
</dbReference>
<accession>A0ABV3GCF2</accession>
<reference evidence="3 4" key="1">
    <citation type="submission" date="2024-06" db="EMBL/GenBank/DDBJ databases">
        <title>The Natural Products Discovery Center: Release of the First 8490 Sequenced Strains for Exploring Actinobacteria Biosynthetic Diversity.</title>
        <authorList>
            <person name="Kalkreuter E."/>
            <person name="Kautsar S.A."/>
            <person name="Yang D."/>
            <person name="Bader C.D."/>
            <person name="Teijaro C.N."/>
            <person name="Fluegel L."/>
            <person name="Davis C.M."/>
            <person name="Simpson J.R."/>
            <person name="Lauterbach L."/>
            <person name="Steele A.D."/>
            <person name="Gui C."/>
            <person name="Meng S."/>
            <person name="Li G."/>
            <person name="Viehrig K."/>
            <person name="Ye F."/>
            <person name="Su P."/>
            <person name="Kiefer A.F."/>
            <person name="Nichols A."/>
            <person name="Cepeda A.J."/>
            <person name="Yan W."/>
            <person name="Fan B."/>
            <person name="Jiang Y."/>
            <person name="Adhikari A."/>
            <person name="Zheng C.-J."/>
            <person name="Schuster L."/>
            <person name="Cowan T.M."/>
            <person name="Smanski M.J."/>
            <person name="Chevrette M.G."/>
            <person name="De Carvalho L.P.S."/>
            <person name="Shen B."/>
        </authorList>
    </citation>
    <scope>NUCLEOTIDE SEQUENCE [LARGE SCALE GENOMIC DNA]</scope>
    <source>
        <strain evidence="3 4">NPDC050100</strain>
    </source>
</reference>
<keyword evidence="4" id="KW-1185">Reference proteome</keyword>
<feature type="compositionally biased region" description="Pro residues" evidence="1">
    <location>
        <begin position="216"/>
        <end position="225"/>
    </location>
</feature>
<keyword evidence="2" id="KW-0472">Membrane</keyword>
<evidence type="ECO:0000313" key="4">
    <source>
        <dbReference type="Proteomes" id="UP001551675"/>
    </source>
</evidence>
<dbReference type="Proteomes" id="UP001551675">
    <property type="component" value="Unassembled WGS sequence"/>
</dbReference>
<protein>
    <submittedName>
        <fullName evidence="3">Uncharacterized protein</fullName>
    </submittedName>
</protein>
<sequence>MTFPTDDEYGEFLRRAMRAEADSVVPSPEGLDIIRRRIDERGVRGLRGLFWWRVGAAVAGAALVAGTVVMIVPDLRTQVMHSSVSNTGDDSRLPDISSINRPPTVHTPPQVVNSPPSRSEASSVVTPKDSPPAKPTPSPSDPCATPATPAQAVEPYASGSPMCLTTETPAPPTSPSTGPSPNRTPTGCSGGQCGTPTPKPSPSPTPSPSASDVVTPEPPAETPTP</sequence>
<gene>
    <name evidence="3" type="ORF">AB0I59_11845</name>
</gene>
<feature type="compositionally biased region" description="Pro residues" evidence="1">
    <location>
        <begin position="197"/>
        <end position="207"/>
    </location>
</feature>
<feature type="transmembrane region" description="Helical" evidence="2">
    <location>
        <begin position="50"/>
        <end position="72"/>
    </location>
</feature>
<comment type="caution">
    <text evidence="3">The sequence shown here is derived from an EMBL/GenBank/DDBJ whole genome shotgun (WGS) entry which is preliminary data.</text>
</comment>
<name>A0ABV3GCF2_MICGL</name>
<organism evidence="3 4">
    <name type="scientific">Microtetraspora glauca</name>
    <dbReference type="NCBI Taxonomy" id="1996"/>
    <lineage>
        <taxon>Bacteria</taxon>
        <taxon>Bacillati</taxon>
        <taxon>Actinomycetota</taxon>
        <taxon>Actinomycetes</taxon>
        <taxon>Streptosporangiales</taxon>
        <taxon>Streptosporangiaceae</taxon>
        <taxon>Microtetraspora</taxon>
    </lineage>
</organism>
<feature type="compositionally biased region" description="Low complexity" evidence="1">
    <location>
        <begin position="175"/>
        <end position="186"/>
    </location>
</feature>
<proteinExistence type="predicted"/>
<evidence type="ECO:0000256" key="2">
    <source>
        <dbReference type="SAM" id="Phobius"/>
    </source>
</evidence>
<dbReference type="RefSeq" id="WP_358132232.1">
    <property type="nucleotide sequence ID" value="NZ_JBFALK010000005.1"/>
</dbReference>